<dbReference type="SUPFAM" id="SSF47762">
    <property type="entry name" value="PAH2 domain"/>
    <property type="match status" value="1"/>
</dbReference>
<dbReference type="Pfam" id="PF02671">
    <property type="entry name" value="PAH"/>
    <property type="match status" value="1"/>
</dbReference>
<dbReference type="InterPro" id="IPR003822">
    <property type="entry name" value="PAH"/>
</dbReference>
<dbReference type="OrthoDB" id="1305701at2759"/>
<protein>
    <recommendedName>
        <fullName evidence="9">Histone deacetylase interacting domain-containing protein</fullName>
    </recommendedName>
</protein>
<dbReference type="EMBL" id="OOIL02005599">
    <property type="protein sequence ID" value="VFQ95209.1"/>
    <property type="molecule type" value="Genomic_DNA"/>
</dbReference>
<keyword evidence="3" id="KW-0677">Repeat</keyword>
<keyword evidence="4 5" id="KW-0539">Nucleus</keyword>
<name>A0A484N302_9ASTE</name>
<evidence type="ECO:0000256" key="4">
    <source>
        <dbReference type="ARBA" id="ARBA00023242"/>
    </source>
</evidence>
<evidence type="ECO:0000256" key="2">
    <source>
        <dbReference type="ARBA" id="ARBA00022491"/>
    </source>
</evidence>
<organism evidence="7 8">
    <name type="scientific">Cuscuta campestris</name>
    <dbReference type="NCBI Taxonomy" id="132261"/>
    <lineage>
        <taxon>Eukaryota</taxon>
        <taxon>Viridiplantae</taxon>
        <taxon>Streptophyta</taxon>
        <taxon>Embryophyta</taxon>
        <taxon>Tracheophyta</taxon>
        <taxon>Spermatophyta</taxon>
        <taxon>Magnoliopsida</taxon>
        <taxon>eudicotyledons</taxon>
        <taxon>Gunneridae</taxon>
        <taxon>Pentapetalae</taxon>
        <taxon>asterids</taxon>
        <taxon>lamiids</taxon>
        <taxon>Solanales</taxon>
        <taxon>Convolvulaceae</taxon>
        <taxon>Cuscuteae</taxon>
        <taxon>Cuscuta</taxon>
        <taxon>Cuscuta subgen. Grammica</taxon>
        <taxon>Cuscuta sect. Cleistogrammica</taxon>
    </lineage>
</organism>
<dbReference type="FunFam" id="1.20.1160.11:FF:000003">
    <property type="entry name" value="Paired amphipathic helix SIN3-like protein"/>
    <property type="match status" value="1"/>
</dbReference>
<comment type="subcellular location">
    <subcellularLocation>
        <location evidence="1 5">Nucleus</location>
    </subcellularLocation>
</comment>
<dbReference type="GO" id="GO:0003714">
    <property type="term" value="F:transcription corepressor activity"/>
    <property type="evidence" value="ECO:0007669"/>
    <property type="project" value="InterPro"/>
</dbReference>
<keyword evidence="2" id="KW-0678">Repressor</keyword>
<proteinExistence type="predicted"/>
<dbReference type="PROSITE" id="PS51477">
    <property type="entry name" value="PAH"/>
    <property type="match status" value="1"/>
</dbReference>
<evidence type="ECO:0000256" key="6">
    <source>
        <dbReference type="SAM" id="MobiDB-lite"/>
    </source>
</evidence>
<reference evidence="7 8" key="1">
    <citation type="submission" date="2018-04" db="EMBL/GenBank/DDBJ databases">
        <authorList>
            <person name="Vogel A."/>
        </authorList>
    </citation>
    <scope>NUCLEOTIDE SEQUENCE [LARGE SCALE GENOMIC DNA]</scope>
</reference>
<dbReference type="Proteomes" id="UP000595140">
    <property type="component" value="Unassembled WGS sequence"/>
</dbReference>
<dbReference type="PANTHER" id="PTHR12346:SF0">
    <property type="entry name" value="SIN3A, ISOFORM G"/>
    <property type="match status" value="1"/>
</dbReference>
<dbReference type="AlphaFoldDB" id="A0A484N302"/>
<evidence type="ECO:0000256" key="1">
    <source>
        <dbReference type="ARBA" id="ARBA00004123"/>
    </source>
</evidence>
<dbReference type="InterPro" id="IPR036600">
    <property type="entry name" value="PAH_sf"/>
</dbReference>
<sequence>MGFNTFFPKGYEITLPQEDELIPLRKPVEFDEAINFVNKIKDRFQGDDYVYKSFLDILNMYRKESKSISEVYQSVASLLHQHPDLLEEVTHFLPDTSAATRARYNSNRTHALHWDVESSPLTRGKPLNDEKKAIASHADYDLSEDQSDPEHEKTMLRADKELYRRVEKEKNRRRT</sequence>
<dbReference type="GO" id="GO:0000118">
    <property type="term" value="C:histone deacetylase complex"/>
    <property type="evidence" value="ECO:0007669"/>
    <property type="project" value="TreeGrafter"/>
</dbReference>
<dbReference type="GO" id="GO:0000122">
    <property type="term" value="P:negative regulation of transcription by RNA polymerase II"/>
    <property type="evidence" value="ECO:0007669"/>
    <property type="project" value="TreeGrafter"/>
</dbReference>
<dbReference type="PANTHER" id="PTHR12346">
    <property type="entry name" value="SIN3B-RELATED"/>
    <property type="match status" value="1"/>
</dbReference>
<evidence type="ECO:0000256" key="3">
    <source>
        <dbReference type="ARBA" id="ARBA00022737"/>
    </source>
</evidence>
<dbReference type="InterPro" id="IPR039774">
    <property type="entry name" value="Sin3-like"/>
</dbReference>
<dbReference type="Gene3D" id="1.20.1160.11">
    <property type="entry name" value="Paired amphipathic helix"/>
    <property type="match status" value="1"/>
</dbReference>
<evidence type="ECO:0000256" key="5">
    <source>
        <dbReference type="PROSITE-ProRule" id="PRU00810"/>
    </source>
</evidence>
<gene>
    <name evidence="7" type="ORF">CCAM_LOCUS36985</name>
</gene>
<accession>A0A484N302</accession>
<dbReference type="GO" id="GO:0000785">
    <property type="term" value="C:chromatin"/>
    <property type="evidence" value="ECO:0007669"/>
    <property type="project" value="TreeGrafter"/>
</dbReference>
<feature type="region of interest" description="Disordered" evidence="6">
    <location>
        <begin position="117"/>
        <end position="175"/>
    </location>
</feature>
<keyword evidence="8" id="KW-1185">Reference proteome</keyword>
<evidence type="ECO:0000313" key="8">
    <source>
        <dbReference type="Proteomes" id="UP000595140"/>
    </source>
</evidence>
<feature type="compositionally biased region" description="Basic and acidic residues" evidence="6">
    <location>
        <begin position="148"/>
        <end position="175"/>
    </location>
</feature>
<evidence type="ECO:0000313" key="7">
    <source>
        <dbReference type="EMBL" id="VFQ95209.1"/>
    </source>
</evidence>
<evidence type="ECO:0008006" key="9">
    <source>
        <dbReference type="Google" id="ProtNLM"/>
    </source>
</evidence>